<feature type="site" description="Important for catalysis" evidence="6">
    <location>
        <position position="143"/>
    </location>
</feature>
<dbReference type="Pfam" id="PF00208">
    <property type="entry name" value="ELFV_dehydrog"/>
    <property type="match status" value="1"/>
</dbReference>
<keyword evidence="2 3" id="KW-0560">Oxidoreductase</keyword>
<dbReference type="SMART" id="SM00839">
    <property type="entry name" value="ELFV_dehydrog"/>
    <property type="match status" value="1"/>
</dbReference>
<dbReference type="Pfam" id="PF02812">
    <property type="entry name" value="ELFV_dehydrog_N"/>
    <property type="match status" value="1"/>
</dbReference>
<dbReference type="InterPro" id="IPR014362">
    <property type="entry name" value="Glu_DH"/>
</dbReference>
<sequence length="434" mass="47922">MKNPFENAMTQLDKVAKIKNFDDEFIKKLRQPNRDIRIFIPVKMDNGSVKIFEGYRVEYNNALGPYKGGIRYHPEIEINEVKALAFWMTLKCAVAGISMGGGKGGITVSPKDLSKGELERLSRGWVRGLADVLGPYKDVPAPDVNTTPEIMAWMADEFAKQSGYKEQGATLAPYQISLKHSNSEDKEWLKNFGAGFTGKPIEKGGSEGRGSATGLGGFYVFNSLRTYMNLPEKCNIVVQGFGNVGNNAAKTFTEHGHKIIAISDSKGGIYNADGLDIEKLTEHKKNTGFLSGFMNSKNITNRELLELSCDLLIPAAFENVITDKNAGNIRARAIMELANGPIAPEADEILFKKGIPVVPDILANSGGVTVSYFEWEQNLKNEHWSEKEVFAKLHSMIEDAAKKILQKSKESKTSLRMGAFILALERIQAKTISF</sequence>
<name>A0A1F6WUP6_9BACT</name>
<dbReference type="InterPro" id="IPR046346">
    <property type="entry name" value="Aminoacid_DH-like_N_sf"/>
</dbReference>
<evidence type="ECO:0000259" key="8">
    <source>
        <dbReference type="SMART" id="SM00839"/>
    </source>
</evidence>
<feature type="active site" description="Proton donor" evidence="4">
    <location>
        <position position="103"/>
    </location>
</feature>
<evidence type="ECO:0000256" key="7">
    <source>
        <dbReference type="RuleBase" id="RU004417"/>
    </source>
</evidence>
<feature type="domain" description="Glutamate/phenylalanine/leucine/valine/L-tryptophan dehydrogenase C-terminal" evidence="8">
    <location>
        <begin position="206"/>
        <end position="430"/>
    </location>
</feature>
<protein>
    <recommendedName>
        <fullName evidence="3">Glutamate dehydrogenase</fullName>
    </recommendedName>
</protein>
<proteinExistence type="inferred from homology"/>
<evidence type="ECO:0000256" key="1">
    <source>
        <dbReference type="ARBA" id="ARBA00006382"/>
    </source>
</evidence>
<evidence type="ECO:0000256" key="3">
    <source>
        <dbReference type="PIRNR" id="PIRNR000185"/>
    </source>
</evidence>
<dbReference type="PANTHER" id="PTHR11606">
    <property type="entry name" value="GLUTAMATE DEHYDROGENASE"/>
    <property type="match status" value="1"/>
</dbReference>
<feature type="binding site" evidence="5">
    <location>
        <position position="91"/>
    </location>
    <ligand>
        <name>substrate</name>
    </ligand>
</feature>
<dbReference type="Gene3D" id="3.40.50.720">
    <property type="entry name" value="NAD(P)-binding Rossmann-like Domain"/>
    <property type="match status" value="1"/>
</dbReference>
<dbReference type="Proteomes" id="UP000179352">
    <property type="component" value="Unassembled WGS sequence"/>
</dbReference>
<dbReference type="PANTHER" id="PTHR11606:SF13">
    <property type="entry name" value="GLUTAMATE DEHYDROGENASE 1, MITOCHONDRIAL"/>
    <property type="match status" value="1"/>
</dbReference>
<dbReference type="EMBL" id="MFUU01000023">
    <property type="protein sequence ID" value="OGI85596.1"/>
    <property type="molecule type" value="Genomic_DNA"/>
</dbReference>
<evidence type="ECO:0000256" key="4">
    <source>
        <dbReference type="PIRSR" id="PIRSR000185-1"/>
    </source>
</evidence>
<dbReference type="InterPro" id="IPR006095">
    <property type="entry name" value="Glu/Leu/Phe/Val/Trp_DH"/>
</dbReference>
<dbReference type="GO" id="GO:0000166">
    <property type="term" value="F:nucleotide binding"/>
    <property type="evidence" value="ECO:0007669"/>
    <property type="project" value="UniProtKB-KW"/>
</dbReference>
<accession>A0A1F6WUP6</accession>
<dbReference type="PIRSF" id="PIRSF000185">
    <property type="entry name" value="Glu_DH"/>
    <property type="match status" value="1"/>
</dbReference>
<dbReference type="InterPro" id="IPR033524">
    <property type="entry name" value="Glu/Leu/Phe/Val_DH_AS"/>
</dbReference>
<feature type="binding site" evidence="5">
    <location>
        <position position="371"/>
    </location>
    <ligand>
        <name>substrate</name>
    </ligand>
</feature>
<feature type="binding site" evidence="5">
    <location>
        <position position="67"/>
    </location>
    <ligand>
        <name>substrate</name>
    </ligand>
</feature>
<keyword evidence="5" id="KW-0547">Nucleotide-binding</keyword>
<evidence type="ECO:0000256" key="6">
    <source>
        <dbReference type="PIRSR" id="PIRSR000185-3"/>
    </source>
</evidence>
<organism evidence="9 10">
    <name type="scientific">Candidatus Nomurabacteria bacterium RIFCSPLOWO2_01_FULL_39_17</name>
    <dbReference type="NCBI Taxonomy" id="1801770"/>
    <lineage>
        <taxon>Bacteria</taxon>
        <taxon>Candidatus Nomuraibacteriota</taxon>
    </lineage>
</organism>
<evidence type="ECO:0000313" key="10">
    <source>
        <dbReference type="Proteomes" id="UP000179352"/>
    </source>
</evidence>
<dbReference type="GO" id="GO:0004352">
    <property type="term" value="F:glutamate dehydrogenase (NAD+) activity"/>
    <property type="evidence" value="ECO:0007669"/>
    <property type="project" value="TreeGrafter"/>
</dbReference>
<dbReference type="PROSITE" id="PS00074">
    <property type="entry name" value="GLFV_DEHYDROGENASE"/>
    <property type="match status" value="1"/>
</dbReference>
<keyword evidence="5" id="KW-0520">NAD</keyword>
<dbReference type="PRINTS" id="PR00082">
    <property type="entry name" value="GLFDHDRGNASE"/>
</dbReference>
<dbReference type="SUPFAM" id="SSF53223">
    <property type="entry name" value="Aminoacid dehydrogenase-like, N-terminal domain"/>
    <property type="match status" value="1"/>
</dbReference>
<evidence type="ECO:0000313" key="9">
    <source>
        <dbReference type="EMBL" id="OGI85596.1"/>
    </source>
</evidence>
<dbReference type="GO" id="GO:0006538">
    <property type="term" value="P:L-glutamate catabolic process"/>
    <property type="evidence" value="ECO:0007669"/>
    <property type="project" value="TreeGrafter"/>
</dbReference>
<feature type="binding site" evidence="5">
    <location>
        <position position="213"/>
    </location>
    <ligand>
        <name>NAD(+)</name>
        <dbReference type="ChEBI" id="CHEBI:57540"/>
    </ligand>
</feature>
<dbReference type="InterPro" id="IPR006097">
    <property type="entry name" value="Glu/Leu/Phe/Val/Trp_DH_dimer"/>
</dbReference>
<dbReference type="STRING" id="1801770.A3A01_01965"/>
<dbReference type="InterPro" id="IPR006096">
    <property type="entry name" value="Glu/Leu/Phe/Val/Trp_DH_C"/>
</dbReference>
<dbReference type="AlphaFoldDB" id="A0A1F6WUP6"/>
<reference evidence="9 10" key="1">
    <citation type="journal article" date="2016" name="Nat. Commun.">
        <title>Thousands of microbial genomes shed light on interconnected biogeochemical processes in an aquifer system.</title>
        <authorList>
            <person name="Anantharaman K."/>
            <person name="Brown C.T."/>
            <person name="Hug L.A."/>
            <person name="Sharon I."/>
            <person name="Castelle C.J."/>
            <person name="Probst A.J."/>
            <person name="Thomas B.C."/>
            <person name="Singh A."/>
            <person name="Wilkins M.J."/>
            <person name="Karaoz U."/>
            <person name="Brodie E.L."/>
            <person name="Williams K.H."/>
            <person name="Hubbard S.S."/>
            <person name="Banfield J.F."/>
        </authorList>
    </citation>
    <scope>NUCLEOTIDE SEQUENCE [LARGE SCALE GENOMIC DNA]</scope>
</reference>
<comment type="similarity">
    <text evidence="1 3 7">Belongs to the Glu/Leu/Phe/Val dehydrogenases family.</text>
</comment>
<dbReference type="SUPFAM" id="SSF51735">
    <property type="entry name" value="NAD(P)-binding Rossmann-fold domains"/>
    <property type="match status" value="1"/>
</dbReference>
<dbReference type="InterPro" id="IPR036291">
    <property type="entry name" value="NAD(P)-bd_dom_sf"/>
</dbReference>
<dbReference type="Gene3D" id="3.40.50.10860">
    <property type="entry name" value="Leucine Dehydrogenase, chain A, domain 1"/>
    <property type="match status" value="1"/>
</dbReference>
<evidence type="ECO:0000256" key="5">
    <source>
        <dbReference type="PIRSR" id="PIRSR000185-2"/>
    </source>
</evidence>
<dbReference type="CDD" id="cd01076">
    <property type="entry name" value="NAD_bind_1_Glu_DH"/>
    <property type="match status" value="1"/>
</dbReference>
<dbReference type="SMR" id="A0A1F6WUP6"/>
<evidence type="ECO:0000256" key="2">
    <source>
        <dbReference type="ARBA" id="ARBA00023002"/>
    </source>
</evidence>
<gene>
    <name evidence="9" type="ORF">A3A01_01965</name>
</gene>
<comment type="caution">
    <text evidence="9">The sequence shown here is derived from an EMBL/GenBank/DDBJ whole genome shotgun (WGS) entry which is preliminary data.</text>
</comment>
<feature type="binding site" evidence="5">
    <location>
        <position position="243"/>
    </location>
    <ligand>
        <name>NAD(+)</name>
        <dbReference type="ChEBI" id="CHEBI:57540"/>
    </ligand>
</feature>
<dbReference type="InterPro" id="IPR033922">
    <property type="entry name" value="NAD_bind_Glu_DH"/>
</dbReference>